<dbReference type="Gene3D" id="2.20.200.10">
    <property type="entry name" value="Outer membrane efflux proteins (OEP)"/>
    <property type="match status" value="1"/>
</dbReference>
<feature type="chain" id="PRO_5016193570" evidence="2">
    <location>
        <begin position="27"/>
        <end position="501"/>
    </location>
</feature>
<protein>
    <submittedName>
        <fullName evidence="3">NodT family efflux transporter outer membrane factor (OMF) lipoprotein</fullName>
    </submittedName>
</protein>
<accession>A0A316EU25</accession>
<dbReference type="AlphaFoldDB" id="A0A316EU25"/>
<dbReference type="GO" id="GO:0005886">
    <property type="term" value="C:plasma membrane"/>
    <property type="evidence" value="ECO:0007669"/>
    <property type="project" value="UniProtKB-SubCell"/>
</dbReference>
<dbReference type="Pfam" id="PF02321">
    <property type="entry name" value="OEP"/>
    <property type="match status" value="2"/>
</dbReference>
<dbReference type="InterPro" id="IPR003423">
    <property type="entry name" value="OMP_efflux"/>
</dbReference>
<evidence type="ECO:0000256" key="1">
    <source>
        <dbReference type="ARBA" id="ARBA00007613"/>
    </source>
</evidence>
<keyword evidence="2" id="KW-0812">Transmembrane</keyword>
<proteinExistence type="inferred from homology"/>
<keyword evidence="2" id="KW-1134">Transmembrane beta strand</keyword>
<dbReference type="Gene3D" id="1.20.1600.10">
    <property type="entry name" value="Outer membrane efflux proteins (OEP)"/>
    <property type="match status" value="1"/>
</dbReference>
<dbReference type="PANTHER" id="PTHR30203:SF25">
    <property type="entry name" value="OUTER MEMBRANE PROTEIN-RELATED"/>
    <property type="match status" value="1"/>
</dbReference>
<comment type="similarity">
    <text evidence="1 2">Belongs to the outer membrane factor (OMF) (TC 1.B.17) family.</text>
</comment>
<name>A0A316EU25_9BURK</name>
<feature type="signal peptide" evidence="2">
    <location>
        <begin position="1"/>
        <end position="26"/>
    </location>
</feature>
<reference evidence="3 4" key="1">
    <citation type="submission" date="2018-05" db="EMBL/GenBank/DDBJ databases">
        <title>Genomic Encyclopedia of Type Strains, Phase IV (KMG-V): Genome sequencing to study the core and pangenomes of soil and plant-associated prokaryotes.</title>
        <authorList>
            <person name="Whitman W."/>
        </authorList>
    </citation>
    <scope>NUCLEOTIDE SEQUENCE [LARGE SCALE GENOMIC DNA]</scope>
    <source>
        <strain evidence="3 4">SLV-132</strain>
    </source>
</reference>
<evidence type="ECO:0000313" key="3">
    <source>
        <dbReference type="EMBL" id="PWK35621.1"/>
    </source>
</evidence>
<gene>
    <name evidence="3" type="ORF">C7419_102899</name>
</gene>
<dbReference type="Proteomes" id="UP000245754">
    <property type="component" value="Unassembled WGS sequence"/>
</dbReference>
<keyword evidence="4" id="KW-1185">Reference proteome</keyword>
<keyword evidence="2" id="KW-0472">Membrane</keyword>
<dbReference type="GO" id="GO:0015562">
    <property type="term" value="F:efflux transmembrane transporter activity"/>
    <property type="evidence" value="ECO:0007669"/>
    <property type="project" value="InterPro"/>
</dbReference>
<dbReference type="PANTHER" id="PTHR30203">
    <property type="entry name" value="OUTER MEMBRANE CATION EFFLUX PROTEIN"/>
    <property type="match status" value="1"/>
</dbReference>
<dbReference type="SUPFAM" id="SSF56954">
    <property type="entry name" value="Outer membrane efflux proteins (OEP)"/>
    <property type="match status" value="1"/>
</dbReference>
<keyword evidence="2 3" id="KW-0449">Lipoprotein</keyword>
<dbReference type="NCBIfam" id="TIGR01845">
    <property type="entry name" value="outer_NodT"/>
    <property type="match status" value="1"/>
</dbReference>
<organism evidence="3 4">
    <name type="scientific">Cupriavidus plantarum</name>
    <dbReference type="NCBI Taxonomy" id="942865"/>
    <lineage>
        <taxon>Bacteria</taxon>
        <taxon>Pseudomonadati</taxon>
        <taxon>Pseudomonadota</taxon>
        <taxon>Betaproteobacteria</taxon>
        <taxon>Burkholderiales</taxon>
        <taxon>Burkholderiaceae</taxon>
        <taxon>Cupriavidus</taxon>
    </lineage>
</organism>
<comment type="subcellular location">
    <subcellularLocation>
        <location evidence="2">Cell membrane</location>
        <topology evidence="2">Lipid-anchor</topology>
    </subcellularLocation>
</comment>
<dbReference type="EMBL" id="QGGT01000002">
    <property type="protein sequence ID" value="PWK35621.1"/>
    <property type="molecule type" value="Genomic_DNA"/>
</dbReference>
<dbReference type="InterPro" id="IPR010131">
    <property type="entry name" value="MdtP/NodT-like"/>
</dbReference>
<sequence>MPTPVPDMTRSSFALSKLAVATAAVAAVLAAAGCTVGPDYHGAPEVAGNALAAPAFPHAPVRTTTAPGVADWWHALNDPQLDGLIATALANSPDIRAAQARVRQARAGLRGRQANLLPTASIDAAMLRTRSPDLSALTSSQSGDGGSSSGGGGRGPLTLYIAGFDASWELDLFGGTRRAVQAASAEAEASSEELADAHVQLAADVAQAYVNLREQQASLAHLRASEKLEADILDLTEQRRARGVASQLEVERLLTQLENTRARIAPVEAAIVEASDQLAQLTGRGPGTLDAELTDVKPLPQLPETVAVGDPAALLKSRPDIRAAERRLASRTAQIGSAKADWFPKVSLLGSLGYSAAVPGHLVRKDNATWLTLPRLQWNVLDFGRVAANVDSAEAGRDEAHATYESTVLKALRDADIALSRYGHQRENVVTLRRVEASAERAATLQQQRYRAGTASMLEWLDVERTRVMAQQDRISGDAGLLRDYVSLQKSLGLGWTPAGG</sequence>
<evidence type="ECO:0000256" key="2">
    <source>
        <dbReference type="RuleBase" id="RU362097"/>
    </source>
</evidence>
<comment type="caution">
    <text evidence="3">The sequence shown here is derived from an EMBL/GenBank/DDBJ whole genome shotgun (WGS) entry which is preliminary data.</text>
</comment>
<keyword evidence="2" id="KW-0564">Palmitate</keyword>
<keyword evidence="2" id="KW-0732">Signal</keyword>
<evidence type="ECO:0000313" key="4">
    <source>
        <dbReference type="Proteomes" id="UP000245754"/>
    </source>
</evidence>